<evidence type="ECO:0000313" key="2">
    <source>
        <dbReference type="Proteomes" id="UP001064048"/>
    </source>
</evidence>
<evidence type="ECO:0000313" key="1">
    <source>
        <dbReference type="EMBL" id="KAI8427931.1"/>
    </source>
</evidence>
<comment type="caution">
    <text evidence="1">The sequence shown here is derived from an EMBL/GenBank/DDBJ whole genome shotgun (WGS) entry which is preliminary data.</text>
</comment>
<reference evidence="1 2" key="1">
    <citation type="journal article" date="2022" name="Genome Biol. Evol.">
        <title>The Spruce Budworm Genome: Reconstructing the Evolutionary History of Antifreeze Proteins.</title>
        <authorList>
            <person name="Beliveau C."/>
            <person name="Gagne P."/>
            <person name="Picq S."/>
            <person name="Vernygora O."/>
            <person name="Keeling C.I."/>
            <person name="Pinkney K."/>
            <person name="Doucet D."/>
            <person name="Wen F."/>
            <person name="Johnston J.S."/>
            <person name="Maaroufi H."/>
            <person name="Boyle B."/>
            <person name="Laroche J."/>
            <person name="Dewar K."/>
            <person name="Juretic N."/>
            <person name="Blackburn G."/>
            <person name="Nisole A."/>
            <person name="Brunet B."/>
            <person name="Brandao M."/>
            <person name="Lumley L."/>
            <person name="Duan J."/>
            <person name="Quan G."/>
            <person name="Lucarotti C.J."/>
            <person name="Roe A.D."/>
            <person name="Sperling F.A.H."/>
            <person name="Levesque R.C."/>
            <person name="Cusson M."/>
        </authorList>
    </citation>
    <scope>NUCLEOTIDE SEQUENCE [LARGE SCALE GENOMIC DNA]</scope>
    <source>
        <strain evidence="1">Glfc:IPQL:Cfum</strain>
    </source>
</reference>
<dbReference type="Proteomes" id="UP001064048">
    <property type="component" value="Chromosome 3"/>
</dbReference>
<gene>
    <name evidence="1" type="ORF">MSG28_002265</name>
</gene>
<accession>A0ACC0JUQ0</accession>
<dbReference type="EMBL" id="CM046103">
    <property type="protein sequence ID" value="KAI8427931.1"/>
    <property type="molecule type" value="Genomic_DNA"/>
</dbReference>
<proteinExistence type="predicted"/>
<protein>
    <submittedName>
        <fullName evidence="1">Uncharacterized protein</fullName>
    </submittedName>
</protein>
<keyword evidence="2" id="KW-1185">Reference proteome</keyword>
<organism evidence="1 2">
    <name type="scientific">Choristoneura fumiferana</name>
    <name type="common">Spruce budworm moth</name>
    <name type="synonym">Archips fumiferana</name>
    <dbReference type="NCBI Taxonomy" id="7141"/>
    <lineage>
        <taxon>Eukaryota</taxon>
        <taxon>Metazoa</taxon>
        <taxon>Ecdysozoa</taxon>
        <taxon>Arthropoda</taxon>
        <taxon>Hexapoda</taxon>
        <taxon>Insecta</taxon>
        <taxon>Pterygota</taxon>
        <taxon>Neoptera</taxon>
        <taxon>Endopterygota</taxon>
        <taxon>Lepidoptera</taxon>
        <taxon>Glossata</taxon>
        <taxon>Ditrysia</taxon>
        <taxon>Tortricoidea</taxon>
        <taxon>Tortricidae</taxon>
        <taxon>Tortricinae</taxon>
        <taxon>Choristoneura</taxon>
    </lineage>
</organism>
<sequence length="379" mass="42744">MVEFTPNTMEKLAELLKVPEPEVLQGEDMISSGCEITSSRGELPPADTVKGPPRTIEEFEEQEAKEAEELGRVGAGIDDRKIPEYTMCYRQAVTAEDVFLQIGPKTPSSNSCEDLIVRIKLPGDKKENTELTVDRSSIFVHSSQHALKLDLPHEIDPDLSKANWDSAEETLVLTLRLQREFDYNESSNILMDLYTLFPSNKIPDNALTPQREIVRRKIVLYHNFFRSKVRPSASNMLMMSWHAGAARQAQQYAERCVFLQHNPAHENTVPHLGICGQNLFVAAQKTPWFFAIKDWFLEYQNFTGNINNIIQYPYKVGSPCADCPNNCVSGLCNNPCYAKDHYSNCGELKAMNIPNLCQEGVCNATCSCGTKIYKNHPFV</sequence>
<name>A0ACC0JUQ0_CHOFU</name>